<feature type="compositionally biased region" description="Low complexity" evidence="2">
    <location>
        <begin position="313"/>
        <end position="326"/>
    </location>
</feature>
<proteinExistence type="predicted"/>
<sequence length="473" mass="47580">MKRTAGPFSREARAAQGGNGCARSPRRRRDRVSLATGFAAALSLFVALIGPAGPAQAIDYPTWQDVQNAKSNTAAASAQVAEIQGLIAGLQTQVAQTRAESEARGAELQAAQDKFDEASRRAADLEAQAAASSVVAETATRQAGQLAAQLYRTGGTDLSVNLFLDGEASGEDADALLSKLGSMSKLVERSSSVYEQAQTATNVAESLGDQAKVAQTEREKLRIAAEEALAAAQAAAQAAANALTESEAKSVELDAQLAFMQDAQATTSAGYEAGVIERARLAAIEAERVRVERAAAAARAAAEANARAAAAAASRPSGGSSSSSSGSSGGSVGGGGWAVPAGGRITDGYGPRAVICGNSGCSKGFHSGTDLGTGCGAGIYAASSGTVIYAGVYGTYGNFVLIQHANGVSTGYAHIRPGGIFVSNGESVSAGESIASSGETGAASGCHLHFEVRTNGSQVNPAPFMSDRGAPLG</sequence>
<dbReference type="SUPFAM" id="SSF51261">
    <property type="entry name" value="Duplicated hybrid motif"/>
    <property type="match status" value="1"/>
</dbReference>
<feature type="region of interest" description="Disordered" evidence="2">
    <location>
        <begin position="313"/>
        <end position="333"/>
    </location>
</feature>
<dbReference type="CDD" id="cd12797">
    <property type="entry name" value="M23_peptidase"/>
    <property type="match status" value="1"/>
</dbReference>
<feature type="domain" description="M23ase beta-sheet core" evidence="3">
    <location>
        <begin position="365"/>
        <end position="461"/>
    </location>
</feature>
<feature type="coiled-coil region" evidence="1">
    <location>
        <begin position="211"/>
        <end position="249"/>
    </location>
</feature>
<dbReference type="PANTHER" id="PTHR21666">
    <property type="entry name" value="PEPTIDASE-RELATED"/>
    <property type="match status" value="1"/>
</dbReference>
<dbReference type="PANTHER" id="PTHR21666:SF270">
    <property type="entry name" value="MUREIN HYDROLASE ACTIVATOR ENVC"/>
    <property type="match status" value="1"/>
</dbReference>
<evidence type="ECO:0000313" key="4">
    <source>
        <dbReference type="EMBL" id="TFC99668.1"/>
    </source>
</evidence>
<dbReference type="InterPro" id="IPR016047">
    <property type="entry name" value="M23ase_b-sheet_dom"/>
</dbReference>
<gene>
    <name evidence="4" type="ORF">E3T28_09025</name>
</gene>
<keyword evidence="5" id="KW-1185">Reference proteome</keyword>
<comment type="caution">
    <text evidence="4">The sequence shown here is derived from an EMBL/GenBank/DDBJ whole genome shotgun (WGS) entry which is preliminary data.</text>
</comment>
<evidence type="ECO:0000259" key="3">
    <source>
        <dbReference type="Pfam" id="PF01551"/>
    </source>
</evidence>
<dbReference type="EMBL" id="SOGQ01000045">
    <property type="protein sequence ID" value="TFC99668.1"/>
    <property type="molecule type" value="Genomic_DNA"/>
</dbReference>
<dbReference type="InterPro" id="IPR011055">
    <property type="entry name" value="Dup_hybrid_motif"/>
</dbReference>
<dbReference type="Proteomes" id="UP000297853">
    <property type="component" value="Unassembled WGS sequence"/>
</dbReference>
<dbReference type="InterPro" id="IPR050570">
    <property type="entry name" value="Cell_wall_metabolism_enzyme"/>
</dbReference>
<protein>
    <submittedName>
        <fullName evidence="4">M23 family metallopeptidase</fullName>
    </submittedName>
</protein>
<dbReference type="Pfam" id="PF01551">
    <property type="entry name" value="Peptidase_M23"/>
    <property type="match status" value="1"/>
</dbReference>
<dbReference type="RefSeq" id="WP_134429917.1">
    <property type="nucleotide sequence ID" value="NZ_SOGQ01000045.1"/>
</dbReference>
<dbReference type="Gene3D" id="2.70.70.10">
    <property type="entry name" value="Glucose Permease (Domain IIA)"/>
    <property type="match status" value="1"/>
</dbReference>
<evidence type="ECO:0000313" key="5">
    <source>
        <dbReference type="Proteomes" id="UP000297853"/>
    </source>
</evidence>
<evidence type="ECO:0000256" key="2">
    <source>
        <dbReference type="SAM" id="MobiDB-lite"/>
    </source>
</evidence>
<keyword evidence="1" id="KW-0175">Coiled coil</keyword>
<evidence type="ECO:0000256" key="1">
    <source>
        <dbReference type="SAM" id="Coils"/>
    </source>
</evidence>
<accession>A0ABY2J414</accession>
<name>A0ABY2J414_9MICO</name>
<organism evidence="4 5">
    <name type="scientific">Cryobacterium sinapicolor</name>
    <dbReference type="NCBI Taxonomy" id="1259236"/>
    <lineage>
        <taxon>Bacteria</taxon>
        <taxon>Bacillati</taxon>
        <taxon>Actinomycetota</taxon>
        <taxon>Actinomycetes</taxon>
        <taxon>Micrococcales</taxon>
        <taxon>Microbacteriaceae</taxon>
        <taxon>Cryobacterium</taxon>
    </lineage>
</organism>
<feature type="region of interest" description="Disordered" evidence="2">
    <location>
        <begin position="1"/>
        <end position="28"/>
    </location>
</feature>
<reference evidence="4 5" key="1">
    <citation type="submission" date="2019-03" db="EMBL/GenBank/DDBJ databases">
        <title>Genomics of glacier-inhabiting Cryobacterium strains.</title>
        <authorList>
            <person name="Liu Q."/>
            <person name="Xin Y.-H."/>
        </authorList>
    </citation>
    <scope>NUCLEOTIDE SEQUENCE [LARGE SCALE GENOMIC DNA]</scope>
    <source>
        <strain evidence="4 5">TMT1-23-1</strain>
    </source>
</reference>